<keyword evidence="2" id="KW-0723">Serine/threonine-protein kinase</keyword>
<dbReference type="Proteomes" id="UP000015354">
    <property type="component" value="Unassembled WGS sequence"/>
</dbReference>
<keyword evidence="4" id="KW-0547">Nucleotide-binding</keyword>
<dbReference type="Gene3D" id="3.30.200.20">
    <property type="entry name" value="Phosphorylase Kinase, domain 1"/>
    <property type="match status" value="1"/>
</dbReference>
<comment type="catalytic activity">
    <reaction evidence="8">
        <text>L-seryl-[protein] + ATP = O-phospho-L-seryl-[protein] + ADP + H(+)</text>
        <dbReference type="Rhea" id="RHEA:17989"/>
        <dbReference type="Rhea" id="RHEA-COMP:9863"/>
        <dbReference type="Rhea" id="RHEA-COMP:11604"/>
        <dbReference type="ChEBI" id="CHEBI:15378"/>
        <dbReference type="ChEBI" id="CHEBI:29999"/>
        <dbReference type="ChEBI" id="CHEBI:30616"/>
        <dbReference type="ChEBI" id="CHEBI:83421"/>
        <dbReference type="ChEBI" id="CHEBI:456216"/>
        <dbReference type="EC" id="2.7.11.1"/>
    </reaction>
</comment>
<dbReference type="PANTHER" id="PTHR24054">
    <property type="entry name" value="CASEIN KINASE II SUBUNIT ALPHA"/>
    <property type="match status" value="1"/>
</dbReference>
<proteinExistence type="predicted"/>
<name>S9TIF2_9TRYP</name>
<evidence type="ECO:0000256" key="4">
    <source>
        <dbReference type="ARBA" id="ARBA00022741"/>
    </source>
</evidence>
<dbReference type="GO" id="GO:0005956">
    <property type="term" value="C:protein kinase CK2 complex"/>
    <property type="evidence" value="ECO:0007669"/>
    <property type="project" value="TreeGrafter"/>
</dbReference>
<evidence type="ECO:0000256" key="5">
    <source>
        <dbReference type="ARBA" id="ARBA00022777"/>
    </source>
</evidence>
<dbReference type="GO" id="GO:0005524">
    <property type="term" value="F:ATP binding"/>
    <property type="evidence" value="ECO:0007669"/>
    <property type="project" value="UniProtKB-KW"/>
</dbReference>
<protein>
    <recommendedName>
        <fullName evidence="1">non-specific serine/threonine protein kinase</fullName>
        <ecNumber evidence="1">2.7.11.1</ecNumber>
    </recommendedName>
</protein>
<evidence type="ECO:0000256" key="9">
    <source>
        <dbReference type="SAM" id="MobiDB-lite"/>
    </source>
</evidence>
<feature type="region of interest" description="Disordered" evidence="9">
    <location>
        <begin position="1"/>
        <end position="44"/>
    </location>
</feature>
<keyword evidence="6" id="KW-0067">ATP-binding</keyword>
<evidence type="ECO:0000256" key="6">
    <source>
        <dbReference type="ARBA" id="ARBA00022840"/>
    </source>
</evidence>
<evidence type="ECO:0000256" key="8">
    <source>
        <dbReference type="ARBA" id="ARBA00048679"/>
    </source>
</evidence>
<dbReference type="GO" id="GO:0051726">
    <property type="term" value="P:regulation of cell cycle"/>
    <property type="evidence" value="ECO:0007669"/>
    <property type="project" value="TreeGrafter"/>
</dbReference>
<gene>
    <name evidence="10" type="ORF">STCU_11088</name>
</gene>
<dbReference type="InterPro" id="IPR011009">
    <property type="entry name" value="Kinase-like_dom_sf"/>
</dbReference>
<dbReference type="FunFam" id="3.30.200.20:FF:000088">
    <property type="entry name" value="Casein kinase II subunit alpha"/>
    <property type="match status" value="1"/>
</dbReference>
<keyword evidence="5" id="KW-0418">Kinase</keyword>
<dbReference type="PANTHER" id="PTHR24054:SF0">
    <property type="entry name" value="CASEIN KINASE II SUBUNIT ALPHA"/>
    <property type="match status" value="1"/>
</dbReference>
<evidence type="ECO:0000256" key="1">
    <source>
        <dbReference type="ARBA" id="ARBA00012513"/>
    </source>
</evidence>
<comment type="catalytic activity">
    <reaction evidence="7">
        <text>L-threonyl-[protein] + ATP = O-phospho-L-threonyl-[protein] + ADP + H(+)</text>
        <dbReference type="Rhea" id="RHEA:46608"/>
        <dbReference type="Rhea" id="RHEA-COMP:11060"/>
        <dbReference type="Rhea" id="RHEA-COMP:11605"/>
        <dbReference type="ChEBI" id="CHEBI:15378"/>
        <dbReference type="ChEBI" id="CHEBI:30013"/>
        <dbReference type="ChEBI" id="CHEBI:30616"/>
        <dbReference type="ChEBI" id="CHEBI:61977"/>
        <dbReference type="ChEBI" id="CHEBI:456216"/>
        <dbReference type="EC" id="2.7.11.1"/>
    </reaction>
</comment>
<dbReference type="EMBL" id="ATMH01010981">
    <property type="protein sequence ID" value="EPY16639.1"/>
    <property type="molecule type" value="Genomic_DNA"/>
</dbReference>
<comment type="caution">
    <text evidence="10">The sequence shown here is derived from an EMBL/GenBank/DDBJ whole genome shotgun (WGS) entry which is preliminary data.</text>
</comment>
<dbReference type="SUPFAM" id="SSF56112">
    <property type="entry name" value="Protein kinase-like (PK-like)"/>
    <property type="match status" value="1"/>
</dbReference>
<keyword evidence="11" id="KW-1185">Reference proteome</keyword>
<evidence type="ECO:0000256" key="3">
    <source>
        <dbReference type="ARBA" id="ARBA00022679"/>
    </source>
</evidence>
<organism evidence="10 11">
    <name type="scientific">Strigomonas culicis</name>
    <dbReference type="NCBI Taxonomy" id="28005"/>
    <lineage>
        <taxon>Eukaryota</taxon>
        <taxon>Discoba</taxon>
        <taxon>Euglenozoa</taxon>
        <taxon>Kinetoplastea</taxon>
        <taxon>Metakinetoplastina</taxon>
        <taxon>Trypanosomatida</taxon>
        <taxon>Trypanosomatidae</taxon>
        <taxon>Strigomonadinae</taxon>
        <taxon>Strigomonas</taxon>
    </lineage>
</organism>
<evidence type="ECO:0000256" key="2">
    <source>
        <dbReference type="ARBA" id="ARBA00022527"/>
    </source>
</evidence>
<evidence type="ECO:0000313" key="10">
    <source>
        <dbReference type="EMBL" id="EPY16639.1"/>
    </source>
</evidence>
<dbReference type="OrthoDB" id="10254671at2759"/>
<dbReference type="GO" id="GO:0005634">
    <property type="term" value="C:nucleus"/>
    <property type="evidence" value="ECO:0007669"/>
    <property type="project" value="TreeGrafter"/>
</dbReference>
<keyword evidence="3" id="KW-0808">Transferase</keyword>
<dbReference type="EC" id="2.7.11.1" evidence="1"/>
<dbReference type="GO" id="GO:0004674">
    <property type="term" value="F:protein serine/threonine kinase activity"/>
    <property type="evidence" value="ECO:0007669"/>
    <property type="project" value="UniProtKB-KW"/>
</dbReference>
<evidence type="ECO:0000313" key="11">
    <source>
        <dbReference type="Proteomes" id="UP000015354"/>
    </source>
</evidence>
<dbReference type="AlphaFoldDB" id="S9TIF2"/>
<dbReference type="InterPro" id="IPR045216">
    <property type="entry name" value="CK2_alpha"/>
</dbReference>
<accession>S9TIF2</accession>
<dbReference type="GO" id="GO:0005829">
    <property type="term" value="C:cytosol"/>
    <property type="evidence" value="ECO:0007669"/>
    <property type="project" value="TreeGrafter"/>
</dbReference>
<sequence>MAEITAESPTTSGASPVAPTNGAAAHSPDGASSAKKEKAVTQTHVDVMDAPEQHRYARANVDRPREYWDYDSLRVQWNSPDQYEVEAKIGRGKYSDVFLGVDTKVNRKVVVKVLKPVKKKKSLESCVCCRSSRAARTLWSSTTWCASRAARHPPLSSSTWRPPTSASSSLRCATRRCGTICTRSSSPSSTRTRTASCTAM</sequence>
<evidence type="ECO:0000256" key="7">
    <source>
        <dbReference type="ARBA" id="ARBA00047899"/>
    </source>
</evidence>
<reference evidence="10 11" key="1">
    <citation type="journal article" date="2013" name="PLoS ONE">
        <title>Predicting the Proteins of Angomonas deanei, Strigomonas culicis and Their Respective Endosymbionts Reveals New Aspects of the Trypanosomatidae Family.</title>
        <authorList>
            <person name="Motta M.C."/>
            <person name="Martins A.C."/>
            <person name="de Souza S.S."/>
            <person name="Catta-Preta C.M."/>
            <person name="Silva R."/>
            <person name="Klein C.C."/>
            <person name="de Almeida L.G."/>
            <person name="de Lima Cunha O."/>
            <person name="Ciapina L.P."/>
            <person name="Brocchi M."/>
            <person name="Colabardini A.C."/>
            <person name="de Araujo Lima B."/>
            <person name="Machado C.R."/>
            <person name="de Almeida Soares C.M."/>
            <person name="Probst C.M."/>
            <person name="de Menezes C.B."/>
            <person name="Thompson C.E."/>
            <person name="Bartholomeu D.C."/>
            <person name="Gradia D.F."/>
            <person name="Pavoni D.P."/>
            <person name="Grisard E.C."/>
            <person name="Fantinatti-Garboggini F."/>
            <person name="Marchini F.K."/>
            <person name="Rodrigues-Luiz G.F."/>
            <person name="Wagner G."/>
            <person name="Goldman G.H."/>
            <person name="Fietto J.L."/>
            <person name="Elias M.C."/>
            <person name="Goldman M.H."/>
            <person name="Sagot M.F."/>
            <person name="Pereira M."/>
            <person name="Stoco P.H."/>
            <person name="de Mendonca-Neto R.P."/>
            <person name="Teixeira S.M."/>
            <person name="Maciel T.E."/>
            <person name="de Oliveira Mendes T.A."/>
            <person name="Urmenyi T.P."/>
            <person name="de Souza W."/>
            <person name="Schenkman S."/>
            <person name="de Vasconcelos A.T."/>
        </authorList>
    </citation>
    <scope>NUCLEOTIDE SEQUENCE [LARGE SCALE GENOMIC DNA]</scope>
</reference>